<dbReference type="InterPro" id="IPR029055">
    <property type="entry name" value="Ntn_hydrolases_N"/>
</dbReference>
<dbReference type="PANTHER" id="PTHR34180:SF1">
    <property type="entry name" value="BETA-ALANYL-DOPAMINE_CARCININE HYDROLASE"/>
    <property type="match status" value="1"/>
</dbReference>
<sequence length="332" mass="38222">MYHPRLYGDFYEMGLKYGSLLHKNGFILPNISKEKKDFGLKSYEELKKFYPEVIEEINGFAKGIHEKPEQLGAFLLSVIPDVRGYCSVFAFKNKNSTIIGRNYDFLFSLKKFTESSLIAPKGKYAYISQSDVFIGRVDGVNEKGIFIAMSFVNGTQIRPGINFYFIVRKVLEECATIDGAIMMIKSAKVSSANNFLIADRFGNMAVVESAVEKSMVRYPKPNENFIHITNQFETKEMKSYDQGKVEWSKSTERYSRLKEVLMTTKHMDIQDAKKILSDSCVCLDLKKQKFGTIWSVVADIKALTIERAETKPKISNYKVEKRLDWWLNKQRK</sequence>
<dbReference type="InterPro" id="IPR047801">
    <property type="entry name" value="Peptidase_C45"/>
</dbReference>
<dbReference type="Proteomes" id="UP000315540">
    <property type="component" value="Unassembled WGS sequence"/>
</dbReference>
<dbReference type="PANTHER" id="PTHR34180">
    <property type="entry name" value="PEPTIDASE C45"/>
    <property type="match status" value="1"/>
</dbReference>
<dbReference type="Gene3D" id="3.60.60.10">
    <property type="entry name" value="Penicillin V Acylase, Chain A"/>
    <property type="match status" value="1"/>
</dbReference>
<evidence type="ECO:0000313" key="2">
    <source>
        <dbReference type="EMBL" id="TPN89302.1"/>
    </source>
</evidence>
<comment type="caution">
    <text evidence="2">The sequence shown here is derived from an EMBL/GenBank/DDBJ whole genome shotgun (WGS) entry which is preliminary data.</text>
</comment>
<accession>A0A504JKG5</accession>
<gene>
    <name evidence="2" type="ORF">FHK87_03485</name>
</gene>
<dbReference type="InterPro" id="IPR047794">
    <property type="entry name" value="C45_proenzyme-like"/>
</dbReference>
<feature type="domain" description="Peptidase C45 hydrolase" evidence="1">
    <location>
        <begin position="92"/>
        <end position="311"/>
    </location>
</feature>
<proteinExistence type="predicted"/>
<organism evidence="2 3">
    <name type="scientific">Aquimarina algicola</name>
    <dbReference type="NCBI Taxonomy" id="2589995"/>
    <lineage>
        <taxon>Bacteria</taxon>
        <taxon>Pseudomonadati</taxon>
        <taxon>Bacteroidota</taxon>
        <taxon>Flavobacteriia</taxon>
        <taxon>Flavobacteriales</taxon>
        <taxon>Flavobacteriaceae</taxon>
        <taxon>Aquimarina</taxon>
    </lineage>
</organism>
<dbReference type="OrthoDB" id="5480874at2"/>
<dbReference type="EMBL" id="VFWZ01000001">
    <property type="protein sequence ID" value="TPN89302.1"/>
    <property type="molecule type" value="Genomic_DNA"/>
</dbReference>
<name>A0A504JKG5_9FLAO</name>
<dbReference type="GO" id="GO:0016787">
    <property type="term" value="F:hydrolase activity"/>
    <property type="evidence" value="ECO:0007669"/>
    <property type="project" value="UniProtKB-KW"/>
</dbReference>
<keyword evidence="3" id="KW-1185">Reference proteome</keyword>
<protein>
    <submittedName>
        <fullName evidence="2">Linear amide C-N hydrolase</fullName>
    </submittedName>
</protein>
<dbReference type="Pfam" id="PF03417">
    <property type="entry name" value="AAT"/>
    <property type="match status" value="1"/>
</dbReference>
<dbReference type="SUPFAM" id="SSF56235">
    <property type="entry name" value="N-terminal nucleophile aminohydrolases (Ntn hydrolases)"/>
    <property type="match status" value="1"/>
</dbReference>
<dbReference type="InterPro" id="IPR005079">
    <property type="entry name" value="Peptidase_C45_hydrolase"/>
</dbReference>
<evidence type="ECO:0000313" key="3">
    <source>
        <dbReference type="Proteomes" id="UP000315540"/>
    </source>
</evidence>
<dbReference type="AlphaFoldDB" id="A0A504JKG5"/>
<dbReference type="NCBIfam" id="NF040521">
    <property type="entry name" value="C45_proenzyme"/>
    <property type="match status" value="1"/>
</dbReference>
<reference evidence="2 3" key="1">
    <citation type="submission" date="2019-06" db="EMBL/GenBank/DDBJ databases">
        <authorList>
            <person name="Meng X."/>
        </authorList>
    </citation>
    <scope>NUCLEOTIDE SEQUENCE [LARGE SCALE GENOMIC DNA]</scope>
    <source>
        <strain evidence="2 3">M625</strain>
    </source>
</reference>
<keyword evidence="2" id="KW-0378">Hydrolase</keyword>
<dbReference type="RefSeq" id="WP_140589804.1">
    <property type="nucleotide sequence ID" value="NZ_VFWZ01000001.1"/>
</dbReference>
<evidence type="ECO:0000259" key="1">
    <source>
        <dbReference type="Pfam" id="PF03417"/>
    </source>
</evidence>